<evidence type="ECO:0000313" key="3">
    <source>
        <dbReference type="Proteomes" id="UP000248405"/>
    </source>
</evidence>
<sequence>MLRSLVALGFTIGLLAMPGAAVTVDNAFNIFTGTGTGSCASRLSKLEDFWMDTNTLASGLATAFDTAEDKDATRDRVVAQKLFTAWLGIKFDNSGDTPAIKDESSQSSMMAFMQNSDVLNKFVASGEYSSYKSPPRLFCDNFGDWFDWTDQAFDASGNPVELNGVALTIEEMYEQVRQQAGYDSHRPYWISDMGVYVFPKPTSNGDLCGASANGNPLQGVSIPGYPEGYYQATVNGETEIIEYKAMEDIVLLCPDSFDSQIPWEYDILASLPEVEAEDGEYLYDAMPRSSTLFHELWHLVTFWMGLDKKIDQPITGRLTDHSYYTEQCLALAAGWYKNIYAEQNVENYVFLAMSWWYWLEENVAFYDGEPHAWDWVPEEGEDDDDAVVSDRWAPVASFGECIRTNGGFLAIVIRDILPIPDLLDRSMYLALS</sequence>
<keyword evidence="1" id="KW-0732">Signal</keyword>
<dbReference type="RefSeq" id="XP_025560349.1">
    <property type="nucleotide sequence ID" value="XM_025710897.1"/>
</dbReference>
<dbReference type="AlphaFoldDB" id="A0A319B2R9"/>
<name>A0A319B2R9_ASPVC</name>
<accession>A0A319B2R9</accession>
<gene>
    <name evidence="2" type="ORF">BO88DRAFT_455959</name>
</gene>
<evidence type="ECO:0000256" key="1">
    <source>
        <dbReference type="SAM" id="SignalP"/>
    </source>
</evidence>
<dbReference type="OrthoDB" id="4259138at2759"/>
<feature type="signal peptide" evidence="1">
    <location>
        <begin position="1"/>
        <end position="21"/>
    </location>
</feature>
<protein>
    <submittedName>
        <fullName evidence="2">Uncharacterized protein</fullName>
    </submittedName>
</protein>
<proteinExistence type="predicted"/>
<organism evidence="2 3">
    <name type="scientific">Aspergillus vadensis (strain CBS 113365 / IMI 142717 / IBT 24658)</name>
    <dbReference type="NCBI Taxonomy" id="1448311"/>
    <lineage>
        <taxon>Eukaryota</taxon>
        <taxon>Fungi</taxon>
        <taxon>Dikarya</taxon>
        <taxon>Ascomycota</taxon>
        <taxon>Pezizomycotina</taxon>
        <taxon>Eurotiomycetes</taxon>
        <taxon>Eurotiomycetidae</taxon>
        <taxon>Eurotiales</taxon>
        <taxon>Aspergillaceae</taxon>
        <taxon>Aspergillus</taxon>
        <taxon>Aspergillus subgen. Circumdati</taxon>
    </lineage>
</organism>
<reference evidence="2" key="1">
    <citation type="submission" date="2016-12" db="EMBL/GenBank/DDBJ databases">
        <title>The genomes of Aspergillus section Nigri reveals drivers in fungal speciation.</title>
        <authorList>
            <consortium name="DOE Joint Genome Institute"/>
            <person name="Vesth T.C."/>
            <person name="Nybo J."/>
            <person name="Theobald S."/>
            <person name="Brandl J."/>
            <person name="Frisvad J.C."/>
            <person name="Nielsen K.F."/>
            <person name="Lyhne E.K."/>
            <person name="Kogle M.E."/>
            <person name="Kuo A."/>
            <person name="Riley R."/>
            <person name="Clum A."/>
            <person name="Nolan M."/>
            <person name="Lipzen A."/>
            <person name="Salamov A."/>
            <person name="Henrissat B."/>
            <person name="Wiebenga A."/>
            <person name="De Vries R.P."/>
            <person name="Grigoriev I.V."/>
            <person name="Mortensen U.H."/>
            <person name="Andersen M.R."/>
            <person name="Baker S.E."/>
        </authorList>
    </citation>
    <scope>NUCLEOTIDE SEQUENCE [LARGE SCALE GENOMIC DNA]</scope>
    <source>
        <strain evidence="2">CBS 113365</strain>
    </source>
</reference>
<dbReference type="EMBL" id="KZ821633">
    <property type="protein sequence ID" value="PYH66555.1"/>
    <property type="molecule type" value="Genomic_DNA"/>
</dbReference>
<evidence type="ECO:0000313" key="2">
    <source>
        <dbReference type="EMBL" id="PYH66555.1"/>
    </source>
</evidence>
<dbReference type="Proteomes" id="UP000248405">
    <property type="component" value="Unassembled WGS sequence"/>
</dbReference>
<keyword evidence="3" id="KW-1185">Reference proteome</keyword>
<dbReference type="GeneID" id="37215489"/>
<feature type="chain" id="PRO_5016279006" evidence="1">
    <location>
        <begin position="22"/>
        <end position="432"/>
    </location>
</feature>